<feature type="compositionally biased region" description="Basic and acidic residues" evidence="1">
    <location>
        <begin position="860"/>
        <end position="869"/>
    </location>
</feature>
<feature type="compositionally biased region" description="Basic and acidic residues" evidence="1">
    <location>
        <begin position="766"/>
        <end position="781"/>
    </location>
</feature>
<proteinExistence type="predicted"/>
<feature type="compositionally biased region" description="Polar residues" evidence="1">
    <location>
        <begin position="746"/>
        <end position="764"/>
    </location>
</feature>
<dbReference type="OrthoDB" id="6130531at2759"/>
<feature type="compositionally biased region" description="Basic residues" evidence="1">
    <location>
        <begin position="638"/>
        <end position="650"/>
    </location>
</feature>
<dbReference type="WBParaSite" id="HNAJ_0001025301-mRNA-1">
    <property type="protein sequence ID" value="HNAJ_0001025301-mRNA-1"/>
    <property type="gene ID" value="HNAJ_0001025301"/>
</dbReference>
<accession>A0A0R3TRM9</accession>
<evidence type="ECO:0000313" key="3">
    <source>
        <dbReference type="EMBL" id="VDO07522.1"/>
    </source>
</evidence>
<evidence type="ECO:0000313" key="5">
    <source>
        <dbReference type="WBParaSite" id="HNAJ_0001025301-mRNA-1"/>
    </source>
</evidence>
<name>A0A0R3TRM9_RODNA</name>
<protein>
    <submittedName>
        <fullName evidence="5">EGF-like domain-containing protein</fullName>
    </submittedName>
</protein>
<gene>
    <name evidence="3" type="ORF">HNAJ_LOCUS10248</name>
</gene>
<keyword evidence="4" id="KW-1185">Reference proteome</keyword>
<dbReference type="PROSITE" id="PS00022">
    <property type="entry name" value="EGF_1"/>
    <property type="match status" value="1"/>
</dbReference>
<evidence type="ECO:0000313" key="4">
    <source>
        <dbReference type="Proteomes" id="UP000278807"/>
    </source>
</evidence>
<dbReference type="InterPro" id="IPR000742">
    <property type="entry name" value="EGF"/>
</dbReference>
<dbReference type="STRING" id="102285.A0A0R3TRM9"/>
<reference evidence="3 4" key="2">
    <citation type="submission" date="2018-11" db="EMBL/GenBank/DDBJ databases">
        <authorList>
            <consortium name="Pathogen Informatics"/>
        </authorList>
    </citation>
    <scope>NUCLEOTIDE SEQUENCE [LARGE SCALE GENOMIC DNA]</scope>
</reference>
<evidence type="ECO:0000259" key="2">
    <source>
        <dbReference type="PROSITE" id="PS00022"/>
    </source>
</evidence>
<dbReference type="Proteomes" id="UP000278807">
    <property type="component" value="Unassembled WGS sequence"/>
</dbReference>
<sequence length="869" mass="97484">MTETPIIYVLQDDFECICKKDSVWDQSTQSCKPINPCFPKGYVPCSKEGTISCVALNMQTPLCICKPEYTGKDCGQLRNACLRRFNKTDANGNTNCGIIQGNICNPILGTDFYKCLCGMGWVASPTLPYDNCDVLNDPCNNVAIDEVDGTTAETNSTVNSKKGPRIGATIDCQNGGFCSSSPDNSKAACLCPSTASGEQGFTGALTACFACTYSGTYCEIPRGMWSGWTKYSDCRDKDCGISRYKWRRRQCLNDTVTIDNPDMNPEKNSINCFGISEEHLIHANGFRSKDFVEETRQIPVHSICTPAQPMLRNCEDSVPCETYRLSGYYRREIFHFPTLHTFLIFLLIELIVTYLLYKTCGFWLVRSILRGFESLKAKRAARHALGTQKAVTYVCEEISRNEAQNILTRTPTPQLFIDGRVESRSGSPERLDNEQYLAIIRQRIIQRILEVVEKKEKEKVKFYRELIFSKARRMGKSTICTLLGWAISSVRFTTTFVRTFRAVIRTETSRPPNEKTVELTGERKGRIPGALTRQLAIISSGRKDHQVGGERRTLSNLKEGTKQAGKTLVGKVEEKTLSMVNLLGSYLPKSPSKSREDTAVVKDTTCTSENLVVEEEEEEEGIKGEKKRAVLTDQKPVPQKRPRRKSKHKAYISDTLDQISSSEFNTDTDDNDDNDRTLTPDPMPETQLKGSKPEENTISLRPFIPESRQSHRKHGKDSEGVSKRIERKKETHSTKRLPSRKDLNKPSGTFQINAAQRFTSTTGEHNLPKIPEDKTVTDDMHAPVPVTSTNRRIRKTTSAGVFEKGGRNMEAGESGGPSGLPPRPIRTTSYPQTRYPPAVVEVSLEDEDDEAKHSRKHVTAKPDEKQTQK</sequence>
<dbReference type="AlphaFoldDB" id="A0A0R3TRM9"/>
<reference evidence="5" key="1">
    <citation type="submission" date="2017-02" db="UniProtKB">
        <authorList>
            <consortium name="WormBaseParasite"/>
        </authorList>
    </citation>
    <scope>IDENTIFICATION</scope>
</reference>
<feature type="compositionally biased region" description="Basic and acidic residues" evidence="1">
    <location>
        <begin position="621"/>
        <end position="630"/>
    </location>
</feature>
<organism evidence="5">
    <name type="scientific">Rodentolepis nana</name>
    <name type="common">Dwarf tapeworm</name>
    <name type="synonym">Hymenolepis nana</name>
    <dbReference type="NCBI Taxonomy" id="102285"/>
    <lineage>
        <taxon>Eukaryota</taxon>
        <taxon>Metazoa</taxon>
        <taxon>Spiralia</taxon>
        <taxon>Lophotrochozoa</taxon>
        <taxon>Platyhelminthes</taxon>
        <taxon>Cestoda</taxon>
        <taxon>Eucestoda</taxon>
        <taxon>Cyclophyllidea</taxon>
        <taxon>Hymenolepididae</taxon>
        <taxon>Rodentolepis</taxon>
    </lineage>
</organism>
<feature type="compositionally biased region" description="Basic and acidic residues" evidence="1">
    <location>
        <begin position="716"/>
        <end position="744"/>
    </location>
</feature>
<dbReference type="EMBL" id="UZAE01012951">
    <property type="protein sequence ID" value="VDO07522.1"/>
    <property type="molecule type" value="Genomic_DNA"/>
</dbReference>
<feature type="domain" description="EGF-like" evidence="2">
    <location>
        <begin position="63"/>
        <end position="74"/>
    </location>
</feature>
<feature type="compositionally biased region" description="Polar residues" evidence="1">
    <location>
        <begin position="655"/>
        <end position="664"/>
    </location>
</feature>
<evidence type="ECO:0000256" key="1">
    <source>
        <dbReference type="SAM" id="MobiDB-lite"/>
    </source>
</evidence>
<feature type="region of interest" description="Disordered" evidence="1">
    <location>
        <begin position="610"/>
        <end position="869"/>
    </location>
</feature>